<protein>
    <submittedName>
        <fullName evidence="1">Uncharacterized protein</fullName>
    </submittedName>
</protein>
<sequence>MDRQKSRQMDKQAGR</sequence>
<accession>A0A1V9X079</accession>
<evidence type="ECO:0000313" key="2">
    <source>
        <dbReference type="Proteomes" id="UP000192247"/>
    </source>
</evidence>
<organism evidence="1 2">
    <name type="scientific">Tropilaelaps mercedesae</name>
    <dbReference type="NCBI Taxonomy" id="418985"/>
    <lineage>
        <taxon>Eukaryota</taxon>
        <taxon>Metazoa</taxon>
        <taxon>Ecdysozoa</taxon>
        <taxon>Arthropoda</taxon>
        <taxon>Chelicerata</taxon>
        <taxon>Arachnida</taxon>
        <taxon>Acari</taxon>
        <taxon>Parasitiformes</taxon>
        <taxon>Mesostigmata</taxon>
        <taxon>Gamasina</taxon>
        <taxon>Dermanyssoidea</taxon>
        <taxon>Laelapidae</taxon>
        <taxon>Tropilaelaps</taxon>
    </lineage>
</organism>
<dbReference type="EMBL" id="MNPL01030610">
    <property type="protein sequence ID" value="OQR66924.1"/>
    <property type="molecule type" value="Genomic_DNA"/>
</dbReference>
<dbReference type="InParanoid" id="A0A1V9X079"/>
<name>A0A1V9X079_9ACAR</name>
<evidence type="ECO:0000313" key="1">
    <source>
        <dbReference type="EMBL" id="OQR66924.1"/>
    </source>
</evidence>
<keyword evidence="2" id="KW-1185">Reference proteome</keyword>
<gene>
    <name evidence="1" type="ORF">BIW11_13840</name>
</gene>
<reference evidence="1 2" key="1">
    <citation type="journal article" date="2017" name="Gigascience">
        <title>Draft genome of the honey bee ectoparasitic mite, Tropilaelaps mercedesae, is shaped by the parasitic life history.</title>
        <authorList>
            <person name="Dong X."/>
            <person name="Armstrong S.D."/>
            <person name="Xia D."/>
            <person name="Makepeace B.L."/>
            <person name="Darby A.C."/>
            <person name="Kadowaki T."/>
        </authorList>
    </citation>
    <scope>NUCLEOTIDE SEQUENCE [LARGE SCALE GENOMIC DNA]</scope>
    <source>
        <strain evidence="1">Wuxi-XJTLU</strain>
    </source>
</reference>
<comment type="caution">
    <text evidence="1">The sequence shown here is derived from an EMBL/GenBank/DDBJ whole genome shotgun (WGS) entry which is preliminary data.</text>
</comment>
<proteinExistence type="predicted"/>
<dbReference type="Proteomes" id="UP000192247">
    <property type="component" value="Unassembled WGS sequence"/>
</dbReference>